<evidence type="ECO:0000256" key="9">
    <source>
        <dbReference type="ARBA" id="ARBA00023224"/>
    </source>
</evidence>
<name>A0A401TGA5_CHIPU</name>
<dbReference type="PRINTS" id="PR00237">
    <property type="entry name" value="GPCRRHODOPSN"/>
</dbReference>
<evidence type="ECO:0000256" key="7">
    <source>
        <dbReference type="ARBA" id="ARBA00023170"/>
    </source>
</evidence>
<dbReference type="OrthoDB" id="284782at2759"/>
<keyword evidence="13" id="KW-1185">Reference proteome</keyword>
<gene>
    <name evidence="12" type="ORF">chiPu_0025781</name>
</gene>
<dbReference type="GO" id="GO:0005886">
    <property type="term" value="C:plasma membrane"/>
    <property type="evidence" value="ECO:0007669"/>
    <property type="project" value="UniProtKB-SubCell"/>
</dbReference>
<feature type="transmembrane region" description="Helical" evidence="10">
    <location>
        <begin position="178"/>
        <end position="198"/>
    </location>
</feature>
<dbReference type="Proteomes" id="UP000287033">
    <property type="component" value="Unassembled WGS sequence"/>
</dbReference>
<keyword evidence="3 10" id="KW-0812">Transmembrane</keyword>
<keyword evidence="2" id="KW-1003">Cell membrane</keyword>
<evidence type="ECO:0000256" key="8">
    <source>
        <dbReference type="ARBA" id="ARBA00023180"/>
    </source>
</evidence>
<evidence type="ECO:0000256" key="5">
    <source>
        <dbReference type="ARBA" id="ARBA00023040"/>
    </source>
</evidence>
<dbReference type="InterPro" id="IPR000276">
    <property type="entry name" value="GPCR_Rhodpsn"/>
</dbReference>
<keyword evidence="9" id="KW-0807">Transducer</keyword>
<evidence type="ECO:0000256" key="4">
    <source>
        <dbReference type="ARBA" id="ARBA00022989"/>
    </source>
</evidence>
<feature type="transmembrane region" description="Helical" evidence="10">
    <location>
        <begin position="139"/>
        <end position="158"/>
    </location>
</feature>
<dbReference type="AlphaFoldDB" id="A0A401TGA5"/>
<evidence type="ECO:0000256" key="1">
    <source>
        <dbReference type="ARBA" id="ARBA00004651"/>
    </source>
</evidence>
<keyword evidence="8" id="KW-0325">Glycoprotein</keyword>
<evidence type="ECO:0000313" key="13">
    <source>
        <dbReference type="Proteomes" id="UP000287033"/>
    </source>
</evidence>
<evidence type="ECO:0000256" key="10">
    <source>
        <dbReference type="SAM" id="Phobius"/>
    </source>
</evidence>
<reference evidence="12 13" key="1">
    <citation type="journal article" date="2018" name="Nat. Ecol. Evol.">
        <title>Shark genomes provide insights into elasmobranch evolution and the origin of vertebrates.</title>
        <authorList>
            <person name="Hara Y"/>
            <person name="Yamaguchi K"/>
            <person name="Onimaru K"/>
            <person name="Kadota M"/>
            <person name="Koyanagi M"/>
            <person name="Keeley SD"/>
            <person name="Tatsumi K"/>
            <person name="Tanaka K"/>
            <person name="Motone F"/>
            <person name="Kageyama Y"/>
            <person name="Nozu R"/>
            <person name="Adachi N"/>
            <person name="Nishimura O"/>
            <person name="Nakagawa R"/>
            <person name="Tanegashima C"/>
            <person name="Kiyatake I"/>
            <person name="Matsumoto R"/>
            <person name="Murakumo K"/>
            <person name="Nishida K"/>
            <person name="Terakita A"/>
            <person name="Kuratani S"/>
            <person name="Sato K"/>
            <person name="Hyodo S Kuraku.S."/>
        </authorList>
    </citation>
    <scope>NUCLEOTIDE SEQUENCE [LARGE SCALE GENOMIC DNA]</scope>
</reference>
<dbReference type="PROSITE" id="PS50262">
    <property type="entry name" value="G_PROTEIN_RECEP_F1_2"/>
    <property type="match status" value="1"/>
</dbReference>
<proteinExistence type="predicted"/>
<sequence>YHILVTKRRVTMAISICWILALIIGFTPVMGWNGLDTSVDAPTPNVSLVAERTLPGERVSLLGFFPRPFQVARIANLSRAAACSFRSVISLNYLVYFIFFCWTLLPLSTMLAVYAHSFHLVRRYVSNQRFRSAKRCDVHTARTLFLMMGLFCLCWLPLNLVNCLAFFCPSCCPSPWLVNLMVALTHLNSLLNPMVYALRKKDFGTALKAVVVQLLPGASKYKSCLARSKVSPVFHVTRP</sequence>
<protein>
    <recommendedName>
        <fullName evidence="11">G-protein coupled receptors family 1 profile domain-containing protein</fullName>
    </recommendedName>
</protein>
<evidence type="ECO:0000313" key="12">
    <source>
        <dbReference type="EMBL" id="GCC41682.1"/>
    </source>
</evidence>
<comment type="subcellular location">
    <subcellularLocation>
        <location evidence="1">Cell membrane</location>
        <topology evidence="1">Multi-pass membrane protein</topology>
    </subcellularLocation>
</comment>
<dbReference type="Gene3D" id="1.20.1070.10">
    <property type="entry name" value="Rhodopsin 7-helix transmembrane proteins"/>
    <property type="match status" value="1"/>
</dbReference>
<comment type="caution">
    <text evidence="12">The sequence shown here is derived from an EMBL/GenBank/DDBJ whole genome shotgun (WGS) entry which is preliminary data.</text>
</comment>
<dbReference type="InterPro" id="IPR017452">
    <property type="entry name" value="GPCR_Rhodpsn_7TM"/>
</dbReference>
<dbReference type="GO" id="GO:0004930">
    <property type="term" value="F:G protein-coupled receptor activity"/>
    <property type="evidence" value="ECO:0007669"/>
    <property type="project" value="UniProtKB-KW"/>
</dbReference>
<dbReference type="SUPFAM" id="SSF81321">
    <property type="entry name" value="Family A G protein-coupled receptor-like"/>
    <property type="match status" value="1"/>
</dbReference>
<evidence type="ECO:0000259" key="11">
    <source>
        <dbReference type="PROSITE" id="PS50262"/>
    </source>
</evidence>
<organism evidence="12 13">
    <name type="scientific">Chiloscyllium punctatum</name>
    <name type="common">Brownbanded bambooshark</name>
    <name type="synonym">Hemiscyllium punctatum</name>
    <dbReference type="NCBI Taxonomy" id="137246"/>
    <lineage>
        <taxon>Eukaryota</taxon>
        <taxon>Metazoa</taxon>
        <taxon>Chordata</taxon>
        <taxon>Craniata</taxon>
        <taxon>Vertebrata</taxon>
        <taxon>Chondrichthyes</taxon>
        <taxon>Elasmobranchii</taxon>
        <taxon>Galeomorphii</taxon>
        <taxon>Galeoidea</taxon>
        <taxon>Orectolobiformes</taxon>
        <taxon>Hemiscylliidae</taxon>
        <taxon>Chiloscyllium</taxon>
    </lineage>
</organism>
<feature type="transmembrane region" description="Helical" evidence="10">
    <location>
        <begin position="12"/>
        <end position="32"/>
    </location>
</feature>
<feature type="non-terminal residue" evidence="12">
    <location>
        <position position="1"/>
    </location>
</feature>
<feature type="transmembrane region" description="Helical" evidence="10">
    <location>
        <begin position="94"/>
        <end position="118"/>
    </location>
</feature>
<keyword evidence="6 10" id="KW-0472">Membrane</keyword>
<keyword evidence="7" id="KW-0675">Receptor</keyword>
<dbReference type="PANTHER" id="PTHR24246:SF27">
    <property type="entry name" value="ADENOSINE RECEPTOR, ISOFORM A"/>
    <property type="match status" value="1"/>
</dbReference>
<evidence type="ECO:0000256" key="3">
    <source>
        <dbReference type="ARBA" id="ARBA00022692"/>
    </source>
</evidence>
<dbReference type="EMBL" id="BEZZ01065466">
    <property type="protein sequence ID" value="GCC41682.1"/>
    <property type="molecule type" value="Genomic_DNA"/>
</dbReference>
<keyword evidence="5" id="KW-0297">G-protein coupled receptor</keyword>
<evidence type="ECO:0000256" key="6">
    <source>
        <dbReference type="ARBA" id="ARBA00023136"/>
    </source>
</evidence>
<evidence type="ECO:0000256" key="2">
    <source>
        <dbReference type="ARBA" id="ARBA00022475"/>
    </source>
</evidence>
<keyword evidence="4 10" id="KW-1133">Transmembrane helix</keyword>
<dbReference type="PANTHER" id="PTHR24246">
    <property type="entry name" value="OLFACTORY RECEPTOR AND ADENOSINE RECEPTOR"/>
    <property type="match status" value="1"/>
</dbReference>
<dbReference type="STRING" id="137246.A0A401TGA5"/>
<dbReference type="Pfam" id="PF00001">
    <property type="entry name" value="7tm_1"/>
    <property type="match status" value="1"/>
</dbReference>
<feature type="domain" description="G-protein coupled receptors family 1 profile" evidence="11">
    <location>
        <begin position="1"/>
        <end position="196"/>
    </location>
</feature>
<accession>A0A401TGA5</accession>